<dbReference type="Proteomes" id="UP001149165">
    <property type="component" value="Unassembled WGS sequence"/>
</dbReference>
<dbReference type="AlphaFoldDB" id="A0A9W9EFS2"/>
<dbReference type="OrthoDB" id="10042947at2759"/>
<proteinExistence type="predicted"/>
<feature type="transmembrane region" description="Helical" evidence="1">
    <location>
        <begin position="61"/>
        <end position="78"/>
    </location>
</feature>
<evidence type="ECO:0000313" key="3">
    <source>
        <dbReference type="Proteomes" id="UP001149165"/>
    </source>
</evidence>
<gene>
    <name evidence="2" type="ORF">N7456_013718</name>
</gene>
<feature type="transmembrane region" description="Helical" evidence="1">
    <location>
        <begin position="113"/>
        <end position="130"/>
    </location>
</feature>
<reference evidence="2" key="2">
    <citation type="journal article" date="2023" name="IMA Fungus">
        <title>Comparative genomic study of the Penicillium genus elucidates a diverse pangenome and 15 lateral gene transfer events.</title>
        <authorList>
            <person name="Petersen C."/>
            <person name="Sorensen T."/>
            <person name="Nielsen M.R."/>
            <person name="Sondergaard T.E."/>
            <person name="Sorensen J.L."/>
            <person name="Fitzpatrick D.A."/>
            <person name="Frisvad J.C."/>
            <person name="Nielsen K.L."/>
        </authorList>
    </citation>
    <scope>NUCLEOTIDE SEQUENCE</scope>
    <source>
        <strain evidence="2">IBT 30069</strain>
    </source>
</reference>
<comment type="caution">
    <text evidence="2">The sequence shown here is derived from an EMBL/GenBank/DDBJ whole genome shotgun (WGS) entry which is preliminary data.</text>
</comment>
<keyword evidence="1" id="KW-0812">Transmembrane</keyword>
<dbReference type="EMBL" id="JAPQKH010000012">
    <property type="protein sequence ID" value="KAJ5081008.1"/>
    <property type="molecule type" value="Genomic_DNA"/>
</dbReference>
<keyword evidence="3" id="KW-1185">Reference proteome</keyword>
<feature type="transmembrane region" description="Helical" evidence="1">
    <location>
        <begin position="20"/>
        <end position="40"/>
    </location>
</feature>
<protein>
    <submittedName>
        <fullName evidence="2">Uncharacterized protein</fullName>
    </submittedName>
</protein>
<accession>A0A9W9EFS2</accession>
<keyword evidence="1" id="KW-1133">Transmembrane helix</keyword>
<sequence length="142" mass="15307">MSSGSTSNPGSSGLRSIRLSQYIFGIQAVPLLASGIYTLLRPNVIASLANSPFRGIDTGTIQAISLTSIALGACQTIAAYQNNIPMMLVTVPGRLLGAFVFHRSGGEWRKMAPFEGLMGLLIAIGVYWTWDTERADKEDRKD</sequence>
<keyword evidence="1" id="KW-0472">Membrane</keyword>
<evidence type="ECO:0000313" key="2">
    <source>
        <dbReference type="EMBL" id="KAJ5081008.1"/>
    </source>
</evidence>
<reference evidence="2" key="1">
    <citation type="submission" date="2022-11" db="EMBL/GenBank/DDBJ databases">
        <authorList>
            <person name="Petersen C."/>
        </authorList>
    </citation>
    <scope>NUCLEOTIDE SEQUENCE</scope>
    <source>
        <strain evidence="2">IBT 30069</strain>
    </source>
</reference>
<organism evidence="2 3">
    <name type="scientific">Penicillium angulare</name>
    <dbReference type="NCBI Taxonomy" id="116970"/>
    <lineage>
        <taxon>Eukaryota</taxon>
        <taxon>Fungi</taxon>
        <taxon>Dikarya</taxon>
        <taxon>Ascomycota</taxon>
        <taxon>Pezizomycotina</taxon>
        <taxon>Eurotiomycetes</taxon>
        <taxon>Eurotiomycetidae</taxon>
        <taxon>Eurotiales</taxon>
        <taxon>Aspergillaceae</taxon>
        <taxon>Penicillium</taxon>
    </lineage>
</organism>
<evidence type="ECO:0000256" key="1">
    <source>
        <dbReference type="SAM" id="Phobius"/>
    </source>
</evidence>
<name>A0A9W9EFS2_9EURO</name>